<comment type="caution">
    <text evidence="16">The sequence shown here is derived from an EMBL/GenBank/DDBJ whole genome shotgun (WGS) entry which is preliminary data.</text>
</comment>
<dbReference type="InterPro" id="IPR017850">
    <property type="entry name" value="Alkaline_phosphatase_core_sf"/>
</dbReference>
<dbReference type="HAMAP" id="MF_01038">
    <property type="entry name" value="GpmI"/>
    <property type="match status" value="1"/>
</dbReference>
<dbReference type="InterPro" id="IPR011258">
    <property type="entry name" value="BPG-indep_PGM_N"/>
</dbReference>
<keyword evidence="17" id="KW-1185">Reference proteome</keyword>
<evidence type="ECO:0000256" key="8">
    <source>
        <dbReference type="ARBA" id="ARBA00023235"/>
    </source>
</evidence>
<evidence type="ECO:0000256" key="5">
    <source>
        <dbReference type="ARBA" id="ARBA00022723"/>
    </source>
</evidence>
<dbReference type="AlphaFoldDB" id="A0A3A1NBM5"/>
<evidence type="ECO:0000259" key="15">
    <source>
        <dbReference type="Pfam" id="PF06415"/>
    </source>
</evidence>
<dbReference type="UniPathway" id="UPA00109">
    <property type="reaction ID" value="UER00186"/>
</dbReference>
<dbReference type="PANTHER" id="PTHR31637:SF0">
    <property type="entry name" value="2,3-BISPHOSPHOGLYCERATE-INDEPENDENT PHOSPHOGLYCERATE MUTASE"/>
    <property type="match status" value="1"/>
</dbReference>
<evidence type="ECO:0000256" key="7">
    <source>
        <dbReference type="ARBA" id="ARBA00023211"/>
    </source>
</evidence>
<feature type="binding site" evidence="9 12">
    <location>
        <position position="122"/>
    </location>
    <ligand>
        <name>substrate</name>
    </ligand>
</feature>
<feature type="active site" description="Phosphoserine intermediate" evidence="9 11">
    <location>
        <position position="61"/>
    </location>
</feature>
<dbReference type="NCBIfam" id="TIGR01307">
    <property type="entry name" value="pgm_bpd_ind"/>
    <property type="match status" value="1"/>
</dbReference>
<evidence type="ECO:0000256" key="12">
    <source>
        <dbReference type="PIRSR" id="PIRSR001492-2"/>
    </source>
</evidence>
<organism evidence="16 17">
    <name type="scientific">Flagellimonas lutimaris</name>
    <dbReference type="NCBI Taxonomy" id="475082"/>
    <lineage>
        <taxon>Bacteria</taxon>
        <taxon>Pseudomonadati</taxon>
        <taxon>Bacteroidota</taxon>
        <taxon>Flavobacteriia</taxon>
        <taxon>Flavobacteriales</taxon>
        <taxon>Flavobacteriaceae</taxon>
        <taxon>Flagellimonas</taxon>
    </lineage>
</organism>
<keyword evidence="5 9" id="KW-0479">Metal-binding</keyword>
<dbReference type="Pfam" id="PF06415">
    <property type="entry name" value="iPGM_N"/>
    <property type="match status" value="1"/>
</dbReference>
<dbReference type="GO" id="GO:0004619">
    <property type="term" value="F:phosphoglycerate mutase activity"/>
    <property type="evidence" value="ECO:0007669"/>
    <property type="project" value="UniProtKB-UniRule"/>
</dbReference>
<comment type="subunit">
    <text evidence="9">Monomer.</text>
</comment>
<evidence type="ECO:0000313" key="16">
    <source>
        <dbReference type="EMBL" id="RIV38307.1"/>
    </source>
</evidence>
<gene>
    <name evidence="9" type="primary">gpmI</name>
    <name evidence="16" type="ORF">D2V08_00950</name>
</gene>
<evidence type="ECO:0000256" key="6">
    <source>
        <dbReference type="ARBA" id="ARBA00023152"/>
    </source>
</evidence>
<dbReference type="Gene3D" id="3.40.720.10">
    <property type="entry name" value="Alkaline Phosphatase, subunit A"/>
    <property type="match status" value="1"/>
</dbReference>
<comment type="cofactor">
    <cofactor evidence="9">
        <name>Mn(2+)</name>
        <dbReference type="ChEBI" id="CHEBI:29035"/>
    </cofactor>
    <text evidence="9">Binds 2 manganese ions per subunit.</text>
</comment>
<feature type="binding site" evidence="9 13">
    <location>
        <position position="399"/>
    </location>
    <ligand>
        <name>Mn(2+)</name>
        <dbReference type="ChEBI" id="CHEBI:29035"/>
        <label>1</label>
    </ligand>
</feature>
<evidence type="ECO:0000256" key="9">
    <source>
        <dbReference type="HAMAP-Rule" id="MF_01038"/>
    </source>
</evidence>
<dbReference type="CDD" id="cd16010">
    <property type="entry name" value="iPGM"/>
    <property type="match status" value="1"/>
</dbReference>
<dbReference type="RefSeq" id="WP_119606275.1">
    <property type="nucleotide sequence ID" value="NZ_QXFH01000004.1"/>
</dbReference>
<sequence>MNKKVILMILDGWGKSPDPKVSAIAKANTPFIDSLYTKYPDADLHTDGMNVGLPEGQMGNSEVGHMNLGAGRIVYQDLAKINKAVKEDTLKNEKVLKEAFEYAKVNNKPVHFLGLLSDGGVHSHIDQLKALIKAADDIGVEKSFVHAFTDGRDVDPKSGKGFLVDLTNYCSDKNTELATVVGRYYAMDRDKRWERVKMAYDVLVNAEGEKTQDIGEAMQKSYDDGVTDEFIKPLVLTDTDNEPIAKIKDGDVIVFFNFRTDRGRELTQALSQQDFHEQNMHKLDLYYVTMTNYDDSFKGIKIIFNKDNIKDTLGETLAKNGKKQIRIAETEKYPHVTFFFNGGREEPFEGEQRILCPSPKVATYDLQPEMSAYDIRDAIVPELQKGEVDFVCLNFANPDMVGHTGVMEAAIKACETVDECAKDVITAGLENGYSTIVIADHGNCDTMVNPDGSPNTAHTTNPVPLILVDNDIKEVKSGVLGDIAPTILKLLGVPQPELMTQKPLV</sequence>
<dbReference type="Gene3D" id="3.40.1450.10">
    <property type="entry name" value="BPG-independent phosphoglycerate mutase, domain B"/>
    <property type="match status" value="1"/>
</dbReference>
<dbReference type="PIRSF" id="PIRSF001492">
    <property type="entry name" value="IPGAM"/>
    <property type="match status" value="1"/>
</dbReference>
<dbReference type="SUPFAM" id="SSF53649">
    <property type="entry name" value="Alkaline phosphatase-like"/>
    <property type="match status" value="1"/>
</dbReference>
<dbReference type="GO" id="GO:0006096">
    <property type="term" value="P:glycolytic process"/>
    <property type="evidence" value="ECO:0007669"/>
    <property type="project" value="UniProtKB-UniRule"/>
</dbReference>
<feature type="domain" description="Metalloenzyme" evidence="14">
    <location>
        <begin position="3"/>
        <end position="494"/>
    </location>
</feature>
<dbReference type="EMBL" id="QXFH01000004">
    <property type="protein sequence ID" value="RIV38307.1"/>
    <property type="molecule type" value="Genomic_DNA"/>
</dbReference>
<keyword evidence="8 9" id="KW-0413">Isomerase</keyword>
<comment type="catalytic activity">
    <reaction evidence="1 9">
        <text>(2R)-2-phosphoglycerate = (2R)-3-phosphoglycerate</text>
        <dbReference type="Rhea" id="RHEA:15901"/>
        <dbReference type="ChEBI" id="CHEBI:58272"/>
        <dbReference type="ChEBI" id="CHEBI:58289"/>
        <dbReference type="EC" id="5.4.2.12"/>
    </reaction>
</comment>
<keyword evidence="7 9" id="KW-0464">Manganese</keyword>
<dbReference type="GO" id="GO:0030145">
    <property type="term" value="F:manganese ion binding"/>
    <property type="evidence" value="ECO:0007669"/>
    <property type="project" value="UniProtKB-UniRule"/>
</dbReference>
<feature type="binding site" evidence="9 13">
    <location>
        <position position="61"/>
    </location>
    <ligand>
        <name>Mn(2+)</name>
        <dbReference type="ChEBI" id="CHEBI:29035"/>
        <label>2</label>
    </ligand>
</feature>
<evidence type="ECO:0000256" key="3">
    <source>
        <dbReference type="ARBA" id="ARBA00004798"/>
    </source>
</evidence>
<evidence type="ECO:0000256" key="10">
    <source>
        <dbReference type="NCBIfam" id="TIGR01307"/>
    </source>
</evidence>
<proteinExistence type="inferred from homology"/>
<feature type="domain" description="BPG-independent PGAM N-terminal" evidence="15">
    <location>
        <begin position="81"/>
        <end position="295"/>
    </location>
</feature>
<comment type="pathway">
    <text evidence="3 9">Carbohydrate degradation; glycolysis; pyruvate from D-glyceraldehyde 3-phosphate: step 3/5.</text>
</comment>
<dbReference type="PANTHER" id="PTHR31637">
    <property type="entry name" value="2,3-BISPHOSPHOGLYCERATE-INDEPENDENT PHOSPHOGLYCERATE MUTASE"/>
    <property type="match status" value="1"/>
</dbReference>
<dbReference type="GO" id="GO:0006007">
    <property type="term" value="P:glucose catabolic process"/>
    <property type="evidence" value="ECO:0007669"/>
    <property type="project" value="InterPro"/>
</dbReference>
<feature type="binding site" evidence="9 13">
    <location>
        <position position="458"/>
    </location>
    <ligand>
        <name>Mn(2+)</name>
        <dbReference type="ChEBI" id="CHEBI:29035"/>
        <label>1</label>
    </ligand>
</feature>
<comment type="function">
    <text evidence="2 9">Catalyzes the interconversion of 2-phosphoglycerate and 3-phosphoglycerate.</text>
</comment>
<name>A0A3A1NBM5_9FLAO</name>
<dbReference type="EC" id="5.4.2.12" evidence="9 10"/>
<dbReference type="Pfam" id="PF01676">
    <property type="entry name" value="Metalloenzyme"/>
    <property type="match status" value="1"/>
</dbReference>
<evidence type="ECO:0000259" key="14">
    <source>
        <dbReference type="Pfam" id="PF01676"/>
    </source>
</evidence>
<evidence type="ECO:0000256" key="13">
    <source>
        <dbReference type="PIRSR" id="PIRSR001492-3"/>
    </source>
</evidence>
<evidence type="ECO:0000256" key="4">
    <source>
        <dbReference type="ARBA" id="ARBA00008819"/>
    </source>
</evidence>
<comment type="similarity">
    <text evidence="4 9">Belongs to the BPG-independent phosphoglycerate mutase family.</text>
</comment>
<evidence type="ECO:0000256" key="1">
    <source>
        <dbReference type="ARBA" id="ARBA00000370"/>
    </source>
</evidence>
<dbReference type="GO" id="GO:0005829">
    <property type="term" value="C:cytosol"/>
    <property type="evidence" value="ECO:0007669"/>
    <property type="project" value="TreeGrafter"/>
</dbReference>
<dbReference type="SUPFAM" id="SSF64158">
    <property type="entry name" value="2,3-Bisphosphoglycerate-independent phosphoglycerate mutase, substrate-binding domain"/>
    <property type="match status" value="1"/>
</dbReference>
<feature type="binding site" evidence="9 13">
    <location>
        <position position="440"/>
    </location>
    <ligand>
        <name>Mn(2+)</name>
        <dbReference type="ChEBI" id="CHEBI:29035"/>
        <label>2</label>
    </ligand>
</feature>
<feature type="binding site" evidence="9 12">
    <location>
        <begin position="152"/>
        <end position="153"/>
    </location>
    <ligand>
        <name>substrate</name>
    </ligand>
</feature>
<evidence type="ECO:0000256" key="2">
    <source>
        <dbReference type="ARBA" id="ARBA00002315"/>
    </source>
</evidence>
<reference evidence="16 17" key="1">
    <citation type="submission" date="2018-08" db="EMBL/GenBank/DDBJ databases">
        <title>Proposal of Muricauda 72 sp.nov. and Muricauda NH166 sp.nov., isolated from seawater.</title>
        <authorList>
            <person name="Cheng H."/>
            <person name="Wu Y.-H."/>
            <person name="Guo L.-L."/>
            <person name="Xu X.-W."/>
        </authorList>
    </citation>
    <scope>NUCLEOTIDE SEQUENCE [LARGE SCALE GENOMIC DNA]</scope>
    <source>
        <strain evidence="16 17">KCTC 22173</strain>
    </source>
</reference>
<feature type="binding site" evidence="9 13">
    <location>
        <position position="441"/>
    </location>
    <ligand>
        <name>Mn(2+)</name>
        <dbReference type="ChEBI" id="CHEBI:29035"/>
        <label>2</label>
    </ligand>
</feature>
<accession>A0A3A1NBM5</accession>
<dbReference type="OrthoDB" id="9800863at2"/>
<feature type="binding site" evidence="9 13">
    <location>
        <position position="403"/>
    </location>
    <ligand>
        <name>Mn(2+)</name>
        <dbReference type="ChEBI" id="CHEBI:29035"/>
        <label>1</label>
    </ligand>
</feature>
<feature type="binding site" evidence="9 12">
    <location>
        <position position="332"/>
    </location>
    <ligand>
        <name>substrate</name>
    </ligand>
</feature>
<dbReference type="InterPro" id="IPR006124">
    <property type="entry name" value="Metalloenzyme"/>
</dbReference>
<feature type="binding site" evidence="9 12">
    <location>
        <position position="183"/>
    </location>
    <ligand>
        <name>substrate</name>
    </ligand>
</feature>
<keyword evidence="6 9" id="KW-0324">Glycolysis</keyword>
<evidence type="ECO:0000313" key="17">
    <source>
        <dbReference type="Proteomes" id="UP000266067"/>
    </source>
</evidence>
<feature type="binding site" evidence="9 12">
    <location>
        <begin position="259"/>
        <end position="262"/>
    </location>
    <ligand>
        <name>substrate</name>
    </ligand>
</feature>
<evidence type="ECO:0000256" key="11">
    <source>
        <dbReference type="PIRSR" id="PIRSR001492-1"/>
    </source>
</evidence>
<dbReference type="InterPro" id="IPR036646">
    <property type="entry name" value="PGAM_B_sf"/>
</dbReference>
<dbReference type="Proteomes" id="UP000266067">
    <property type="component" value="Unassembled WGS sequence"/>
</dbReference>
<dbReference type="FunFam" id="3.40.1450.10:FF:000002">
    <property type="entry name" value="2,3-bisphosphoglycerate-independent phosphoglycerate mutase"/>
    <property type="match status" value="1"/>
</dbReference>
<feature type="binding site" evidence="9 13">
    <location>
        <position position="11"/>
    </location>
    <ligand>
        <name>Mn(2+)</name>
        <dbReference type="ChEBI" id="CHEBI:29035"/>
        <label>2</label>
    </ligand>
</feature>
<feature type="binding site" evidence="9 12">
    <location>
        <position position="189"/>
    </location>
    <ligand>
        <name>substrate</name>
    </ligand>
</feature>
<dbReference type="InterPro" id="IPR005995">
    <property type="entry name" value="Pgm_bpd_ind"/>
</dbReference>
<protein>
    <recommendedName>
        <fullName evidence="9 10">2,3-bisphosphoglycerate-independent phosphoglycerate mutase</fullName>
        <shortName evidence="9">BPG-independent PGAM</shortName>
        <shortName evidence="9">Phosphoglyceromutase</shortName>
        <shortName evidence="9">iPGM</shortName>
        <ecNumber evidence="9 10">5.4.2.12</ecNumber>
    </recommendedName>
</protein>